<evidence type="ECO:0000313" key="2">
    <source>
        <dbReference type="EMBL" id="OAJ41379.1"/>
    </source>
</evidence>
<proteinExistence type="predicted"/>
<gene>
    <name evidence="2" type="ORF">BDEG_24992</name>
</gene>
<protein>
    <recommendedName>
        <fullName evidence="1">DUF4246 domain-containing protein</fullName>
    </recommendedName>
</protein>
<reference evidence="2 3" key="2">
    <citation type="submission" date="2016-05" db="EMBL/GenBank/DDBJ databases">
        <title>Lineage-specific infection strategies underlie the spectrum of fungal disease in amphibians.</title>
        <authorList>
            <person name="Cuomo C.A."/>
            <person name="Farrer R.A."/>
            <person name="James T."/>
            <person name="Longcore J."/>
            <person name="Birren B."/>
        </authorList>
    </citation>
    <scope>NUCLEOTIDE SEQUENCE [LARGE SCALE GENOMIC DNA]</scope>
    <source>
        <strain evidence="2 3">JEL423</strain>
    </source>
</reference>
<dbReference type="EMBL" id="DS022305">
    <property type="protein sequence ID" value="OAJ41379.1"/>
    <property type="molecule type" value="Genomic_DNA"/>
</dbReference>
<evidence type="ECO:0000259" key="1">
    <source>
        <dbReference type="Pfam" id="PF14033"/>
    </source>
</evidence>
<accession>A0A177WMN6</accession>
<dbReference type="InterPro" id="IPR011989">
    <property type="entry name" value="ARM-like"/>
</dbReference>
<dbReference type="InterPro" id="IPR016024">
    <property type="entry name" value="ARM-type_fold"/>
</dbReference>
<organism evidence="2 3">
    <name type="scientific">Batrachochytrium dendrobatidis (strain JEL423)</name>
    <dbReference type="NCBI Taxonomy" id="403673"/>
    <lineage>
        <taxon>Eukaryota</taxon>
        <taxon>Fungi</taxon>
        <taxon>Fungi incertae sedis</taxon>
        <taxon>Chytridiomycota</taxon>
        <taxon>Chytridiomycota incertae sedis</taxon>
        <taxon>Chytridiomycetes</taxon>
        <taxon>Rhizophydiales</taxon>
        <taxon>Rhizophydiales incertae sedis</taxon>
        <taxon>Batrachochytrium</taxon>
    </lineage>
</organism>
<dbReference type="SUPFAM" id="SSF48371">
    <property type="entry name" value="ARM repeat"/>
    <property type="match status" value="1"/>
</dbReference>
<sequence>MKLSSKFDQNSTLLILSNMKLDDVMKEFIKHLEDLKLLTADAQLYKVDEIWDRLLVLILELEEHDSYVVKHLQRIELEDIAAEYLEYNRPSLQIKIMEFTTVFLSMVYYDDDFKVSRRLSNQLAQCMQSSSRQVKMAAINACTELFSYKRWSEEDGFDIKPMAEIIVHESDQEMLTLAIDLFSKVCHSIDDENFGIVVSRLISRLESSDGLVAVGFIENLQTIFSSIHYHKPVKAVECGIIPALVNILRSVDQAVISQSIYTIQSLCDYKGCEIVSAELIRLDLIQTLNDLYTKYSDNSGLKTRIIEVAGRVASKMRNFPVSLVRSLIFEQLTISACDAGIRGCLHLLSHVNDMIQKSTNKDEMIKVFREYGIVKQLITIYSRTDIRLYDYNGSNTSIVKLLKTLVNFADNHSDSSIRTELEQGGIFENLTAIVKSDTADHTNKRVAGQIIETCFQHLVHVASSSIQLYKDNAEIDMKSGMAGYKHGNARTLAQMRYVRYLQSILCKPMWWIDITHQHIVEQWRADSLDQNISPSTFNLALEQLGVFVKQLVCNGSDGFGTIVPGPVELTYILDNGIPDNVYTRLMTNVSDIEHGSNHNTGQMVHNLIDASMYSVVYGQTMIAPLNIRLKYTTMVPCDILLSTQLVSDTPIIEGNPEFISCKFQCLPSEFRVEWDGSVTINSYINNLNPIWHRDMYKCIAKIFKCFVPMFESLFRTMDPVFRYIDIHNDTNRYKPPNRSNHDDMELDTQVIRPVYVPTLPEHFESSYESAKPVSLRGCNLQVIVKLTNIQLTPSKPKYKKKNWHNEGSANESIAAIGLYYYDVENITTPKLDYREAVDRFEYQIASNMYWKDVYGIINRESPRNQYLGSLEVSNGRCAVYPNRYQHKEQSFELADPTQPGHCKILTFFVVNPAYRIVSTAHVAPQQPQWYNSSLDKTPIPPELWNDITQYIQGVQSPTEAKHYRDELTNDRIQITAAYNEKIYERAYNLGPWQ</sequence>
<evidence type="ECO:0000313" key="3">
    <source>
        <dbReference type="Proteomes" id="UP000077115"/>
    </source>
</evidence>
<dbReference type="PANTHER" id="PTHR33119">
    <property type="entry name" value="IFI3P"/>
    <property type="match status" value="1"/>
</dbReference>
<reference evidence="2 3" key="1">
    <citation type="submission" date="2006-10" db="EMBL/GenBank/DDBJ databases">
        <title>The Genome Sequence of Batrachochytrium dendrobatidis JEL423.</title>
        <authorList>
            <consortium name="The Broad Institute Genome Sequencing Platform"/>
            <person name="Birren B."/>
            <person name="Lander E."/>
            <person name="Galagan J."/>
            <person name="Cuomo C."/>
            <person name="Devon K."/>
            <person name="Jaffe D."/>
            <person name="Butler J."/>
            <person name="Alvarez P."/>
            <person name="Gnerre S."/>
            <person name="Grabherr M."/>
            <person name="Kleber M."/>
            <person name="Mauceli E."/>
            <person name="Brockman W."/>
            <person name="Young S."/>
            <person name="LaButti K."/>
            <person name="Sykes S."/>
            <person name="DeCaprio D."/>
            <person name="Crawford M."/>
            <person name="Koehrsen M."/>
            <person name="Engels R."/>
            <person name="Montgomery P."/>
            <person name="Pearson M."/>
            <person name="Howarth C."/>
            <person name="Larson L."/>
            <person name="White J."/>
            <person name="O'Leary S."/>
            <person name="Kodira C."/>
            <person name="Zeng Q."/>
            <person name="Yandava C."/>
            <person name="Alvarado L."/>
            <person name="Longcore J."/>
            <person name="James T."/>
        </authorList>
    </citation>
    <scope>NUCLEOTIDE SEQUENCE [LARGE SCALE GENOMIC DNA]</scope>
    <source>
        <strain evidence="2 3">JEL423</strain>
    </source>
</reference>
<dbReference type="Proteomes" id="UP000077115">
    <property type="component" value="Unassembled WGS sequence"/>
</dbReference>
<dbReference type="STRING" id="403673.A0A177WMN6"/>
<dbReference type="PANTHER" id="PTHR33119:SF1">
    <property type="entry name" value="FE2OG DIOXYGENASE DOMAIN-CONTAINING PROTEIN"/>
    <property type="match status" value="1"/>
</dbReference>
<dbReference type="OrthoDB" id="415532at2759"/>
<dbReference type="InterPro" id="IPR025340">
    <property type="entry name" value="DUF4246"/>
</dbReference>
<name>A0A177WMN6_BATDL</name>
<dbReference type="VEuPathDB" id="FungiDB:BDEG_24992"/>
<dbReference type="InterPro" id="IPR049192">
    <property type="entry name" value="DUF4246_C"/>
</dbReference>
<dbReference type="AlphaFoldDB" id="A0A177WMN6"/>
<dbReference type="Gene3D" id="1.25.10.10">
    <property type="entry name" value="Leucine-rich Repeat Variant"/>
    <property type="match status" value="1"/>
</dbReference>
<dbReference type="Pfam" id="PF14033">
    <property type="entry name" value="DUF4246"/>
    <property type="match status" value="1"/>
</dbReference>
<feature type="domain" description="DUF4246" evidence="1">
    <location>
        <begin position="575"/>
        <end position="931"/>
    </location>
</feature>